<dbReference type="PRINTS" id="PR00033">
    <property type="entry name" value="HTHASNC"/>
</dbReference>
<accession>A0A5N5U4M6</accession>
<dbReference type="PANTHER" id="PTHR43413:SF4">
    <property type="entry name" value="HTH-TYPE TRANSCRIPTIONAL REGULATOR LYSM"/>
    <property type="match status" value="1"/>
</dbReference>
<evidence type="ECO:0000313" key="5">
    <source>
        <dbReference type="EMBL" id="KAB7513560.1"/>
    </source>
</evidence>
<dbReference type="SUPFAM" id="SSF46785">
    <property type="entry name" value="Winged helix' DNA-binding domain"/>
    <property type="match status" value="1"/>
</dbReference>
<dbReference type="RefSeq" id="WP_004594596.1">
    <property type="nucleotide sequence ID" value="NZ_QJOW01000005.1"/>
</dbReference>
<sequence length="196" mass="21891">MRNLDETDLEILSLLADDARRPFSDIGEEVGLSGPAVSDRVKRLQEAGIINNFTIDVNRAHLRAGVPVFIQAEIGSASLETARNQVRESDGVEHVFTTAEGDLWFYARVEAQNVRQWVDGLFNEVDVAGYTVTLIDEIEWTPSVDGVEFALTCAECNNTVDNEGETTRIDGEIYHFCCPSCLARFEDRYQRLEEGA</sequence>
<evidence type="ECO:0000259" key="4">
    <source>
        <dbReference type="PROSITE" id="PS50956"/>
    </source>
</evidence>
<keyword evidence="3" id="KW-0804">Transcription</keyword>
<proteinExistence type="predicted"/>
<dbReference type="OrthoDB" id="33200at2157"/>
<dbReference type="Proteomes" id="UP000326302">
    <property type="component" value="Unassembled WGS sequence"/>
</dbReference>
<dbReference type="PROSITE" id="PS00519">
    <property type="entry name" value="HTH_ASNC_1"/>
    <property type="match status" value="1"/>
</dbReference>
<keyword evidence="5" id="KW-0614">Plasmid</keyword>
<keyword evidence="1" id="KW-0805">Transcription regulation</keyword>
<evidence type="ECO:0000313" key="6">
    <source>
        <dbReference type="Proteomes" id="UP000326302"/>
    </source>
</evidence>
<dbReference type="SMART" id="SM00344">
    <property type="entry name" value="HTH_ASNC"/>
    <property type="match status" value="1"/>
</dbReference>
<dbReference type="EMBL" id="QJOW01000005">
    <property type="protein sequence ID" value="KAB7513560.1"/>
    <property type="molecule type" value="Genomic_DNA"/>
</dbReference>
<dbReference type="Pfam" id="PF24273">
    <property type="entry name" value="TRASH_HVO_1752_C"/>
    <property type="match status" value="1"/>
</dbReference>
<dbReference type="AlphaFoldDB" id="A0A5N5U4M6"/>
<dbReference type="InterPro" id="IPR019888">
    <property type="entry name" value="Tscrpt_reg_AsnC-like"/>
</dbReference>
<dbReference type="InterPro" id="IPR050684">
    <property type="entry name" value="HTH-Siroheme_Decarb"/>
</dbReference>
<reference evidence="5 6" key="1">
    <citation type="submission" date="2019-10" db="EMBL/GenBank/DDBJ databases">
        <title>Unraveling microbial dark matter from salterns through culturing: the case of the genus Halosegnis.</title>
        <authorList>
            <person name="Duran-Viseras A."/>
            <person name="Andrei A.-S."/>
            <person name="Vera-Gargallo B."/>
            <person name="Ghai R."/>
            <person name="Sanchez-Porro C."/>
            <person name="Ventosa A."/>
        </authorList>
    </citation>
    <scope>NUCLEOTIDE SEQUENCE [LARGE SCALE GENOMIC DNA]</scope>
    <source>
        <strain evidence="5 6">F17-44</strain>
        <plasmid evidence="5">unnamed1</plasmid>
    </source>
</reference>
<dbReference type="PROSITE" id="PS50956">
    <property type="entry name" value="HTH_ASNC_2"/>
    <property type="match status" value="1"/>
</dbReference>
<evidence type="ECO:0000256" key="1">
    <source>
        <dbReference type="ARBA" id="ARBA00023015"/>
    </source>
</evidence>
<organism evidence="5 6">
    <name type="scientific">Halosegnis rubeus</name>
    <dbReference type="NCBI Taxonomy" id="2212850"/>
    <lineage>
        <taxon>Archaea</taxon>
        <taxon>Methanobacteriati</taxon>
        <taxon>Methanobacteriota</taxon>
        <taxon>Stenosarchaea group</taxon>
        <taxon>Halobacteria</taxon>
        <taxon>Halobacteriales</taxon>
        <taxon>Natronomonadaceae</taxon>
        <taxon>Halosegnis</taxon>
    </lineage>
</organism>
<dbReference type="PANTHER" id="PTHR43413">
    <property type="entry name" value="TRANSCRIPTIONAL REGULATOR, ASNC FAMILY"/>
    <property type="match status" value="1"/>
</dbReference>
<name>A0A5N5U4M6_9EURY</name>
<dbReference type="Pfam" id="PF13404">
    <property type="entry name" value="HTH_AsnC-type"/>
    <property type="match status" value="1"/>
</dbReference>
<dbReference type="InterPro" id="IPR019885">
    <property type="entry name" value="Tscrpt_reg_HTH_AsnC-type_CS"/>
</dbReference>
<keyword evidence="2" id="KW-0238">DNA-binding</keyword>
<evidence type="ECO:0000256" key="3">
    <source>
        <dbReference type="ARBA" id="ARBA00023163"/>
    </source>
</evidence>
<dbReference type="SMART" id="SM00746">
    <property type="entry name" value="TRASH"/>
    <property type="match status" value="1"/>
</dbReference>
<dbReference type="GO" id="GO:0043565">
    <property type="term" value="F:sequence-specific DNA binding"/>
    <property type="evidence" value="ECO:0007669"/>
    <property type="project" value="InterPro"/>
</dbReference>
<dbReference type="InterPro" id="IPR011991">
    <property type="entry name" value="ArsR-like_HTH"/>
</dbReference>
<dbReference type="InterPro" id="IPR036390">
    <property type="entry name" value="WH_DNA-bd_sf"/>
</dbReference>
<geneLocation type="plasmid" evidence="5">
    <name>unnamed1</name>
</geneLocation>
<dbReference type="InterPro" id="IPR011017">
    <property type="entry name" value="TRASH_dom"/>
</dbReference>
<dbReference type="InterPro" id="IPR000485">
    <property type="entry name" value="AsnC-type_HTH_dom"/>
</dbReference>
<dbReference type="Gene3D" id="1.10.10.10">
    <property type="entry name" value="Winged helix-like DNA-binding domain superfamily/Winged helix DNA-binding domain"/>
    <property type="match status" value="1"/>
</dbReference>
<evidence type="ECO:0000256" key="2">
    <source>
        <dbReference type="ARBA" id="ARBA00023125"/>
    </source>
</evidence>
<feature type="domain" description="HTH asnC-type" evidence="4">
    <location>
        <begin position="4"/>
        <end position="67"/>
    </location>
</feature>
<dbReference type="InterPro" id="IPR036388">
    <property type="entry name" value="WH-like_DNA-bd_sf"/>
</dbReference>
<gene>
    <name evidence="5" type="ORF">DMP03_11550</name>
</gene>
<dbReference type="InterPro" id="IPR056526">
    <property type="entry name" value="TRASH_HVO_1752"/>
</dbReference>
<dbReference type="CDD" id="cd00090">
    <property type="entry name" value="HTH_ARSR"/>
    <property type="match status" value="1"/>
</dbReference>
<protein>
    <submittedName>
        <fullName evidence="5">AsnC family transcriptional regulator</fullName>
    </submittedName>
</protein>
<comment type="caution">
    <text evidence="5">The sequence shown here is derived from an EMBL/GenBank/DDBJ whole genome shotgun (WGS) entry which is preliminary data.</text>
</comment>